<proteinExistence type="predicted"/>
<dbReference type="EMBL" id="JAJJMB010005117">
    <property type="protein sequence ID" value="KAI3940766.1"/>
    <property type="molecule type" value="Genomic_DNA"/>
</dbReference>
<reference evidence="1" key="1">
    <citation type="submission" date="2022-04" db="EMBL/GenBank/DDBJ databases">
        <title>A functionally conserved STORR gene fusion in Papaver species that diverged 16.8 million years ago.</title>
        <authorList>
            <person name="Catania T."/>
        </authorList>
    </citation>
    <scope>NUCLEOTIDE SEQUENCE</scope>
    <source>
        <strain evidence="1">S-188037</strain>
    </source>
</reference>
<gene>
    <name evidence="1" type="ORF">MKW98_030085</name>
</gene>
<protein>
    <submittedName>
        <fullName evidence="1">Uncharacterized protein</fullName>
    </submittedName>
</protein>
<organism evidence="1 2">
    <name type="scientific">Papaver atlanticum</name>
    <dbReference type="NCBI Taxonomy" id="357466"/>
    <lineage>
        <taxon>Eukaryota</taxon>
        <taxon>Viridiplantae</taxon>
        <taxon>Streptophyta</taxon>
        <taxon>Embryophyta</taxon>
        <taxon>Tracheophyta</taxon>
        <taxon>Spermatophyta</taxon>
        <taxon>Magnoliopsida</taxon>
        <taxon>Ranunculales</taxon>
        <taxon>Papaveraceae</taxon>
        <taxon>Papaveroideae</taxon>
        <taxon>Papaver</taxon>
    </lineage>
</organism>
<keyword evidence="2" id="KW-1185">Reference proteome</keyword>
<sequence>MPGQLRMRMDWRSLQQKSCASITPSTSESSVVSDDSTTFMVPLVSTWKGGRRRPLLLFVGRRYSLSAGTKTQSNILLTVDKIGLQGASEHRK</sequence>
<evidence type="ECO:0000313" key="2">
    <source>
        <dbReference type="Proteomes" id="UP001202328"/>
    </source>
</evidence>
<evidence type="ECO:0000313" key="1">
    <source>
        <dbReference type="EMBL" id="KAI3940766.1"/>
    </source>
</evidence>
<comment type="caution">
    <text evidence="1">The sequence shown here is derived from an EMBL/GenBank/DDBJ whole genome shotgun (WGS) entry which is preliminary data.</text>
</comment>
<dbReference type="Proteomes" id="UP001202328">
    <property type="component" value="Unassembled WGS sequence"/>
</dbReference>
<accession>A0AAD4T8S0</accession>
<dbReference type="AlphaFoldDB" id="A0AAD4T8S0"/>
<name>A0AAD4T8S0_9MAGN</name>